<organism evidence="2 3">
    <name type="scientific">Ureibacillus terrenus</name>
    <dbReference type="NCBI Taxonomy" id="118246"/>
    <lineage>
        <taxon>Bacteria</taxon>
        <taxon>Bacillati</taxon>
        <taxon>Bacillota</taxon>
        <taxon>Bacilli</taxon>
        <taxon>Bacillales</taxon>
        <taxon>Caryophanaceae</taxon>
        <taxon>Ureibacillus</taxon>
    </lineage>
</organism>
<dbReference type="OrthoDB" id="2453589at2"/>
<keyword evidence="3" id="KW-1185">Reference proteome</keyword>
<dbReference type="Proteomes" id="UP000315753">
    <property type="component" value="Unassembled WGS sequence"/>
</dbReference>
<comment type="caution">
    <text evidence="2">The sequence shown here is derived from an EMBL/GenBank/DDBJ whole genome shotgun (WGS) entry which is preliminary data.</text>
</comment>
<dbReference type="AlphaFoldDB" id="A0A540V4Q7"/>
<gene>
    <name evidence="2" type="ORF">FKZ59_03170</name>
</gene>
<name>A0A540V4Q7_9BACL</name>
<proteinExistence type="predicted"/>
<feature type="transmembrane region" description="Helical" evidence="1">
    <location>
        <begin position="6"/>
        <end position="25"/>
    </location>
</feature>
<evidence type="ECO:0000256" key="1">
    <source>
        <dbReference type="SAM" id="Phobius"/>
    </source>
</evidence>
<accession>A0A540V4Q7</accession>
<evidence type="ECO:0000313" key="2">
    <source>
        <dbReference type="EMBL" id="TQE91736.1"/>
    </source>
</evidence>
<dbReference type="RefSeq" id="WP_141601295.1">
    <property type="nucleotide sequence ID" value="NZ_JARMSB010000014.1"/>
</dbReference>
<sequence length="136" mass="15590">MQNISYRTVLWIIPLSILLIFWYMYRPSDGDEYIAYIQAASLEGSSVNLEKALNGYCKDEEWIFFKTNNRQHVVEFKGACPVNGQEKAKVNLQFIVEKDLSGYKVGAMLLDGEQQTSEQRDSFLQEVARKNEVAAP</sequence>
<protein>
    <submittedName>
        <fullName evidence="2">Glucosamine 6-phosphate synthetase</fullName>
    </submittedName>
</protein>
<keyword evidence="1" id="KW-1133">Transmembrane helix</keyword>
<reference evidence="2 3" key="1">
    <citation type="submission" date="2019-06" db="EMBL/GenBank/DDBJ databases">
        <title>Genome sequence of Ureibacillus terrenus.</title>
        <authorList>
            <person name="Maclea K.S."/>
            <person name="Simoes M."/>
        </authorList>
    </citation>
    <scope>NUCLEOTIDE SEQUENCE [LARGE SCALE GENOMIC DNA]</scope>
    <source>
        <strain evidence="2 3">ATCC BAA-384</strain>
    </source>
</reference>
<keyword evidence="1" id="KW-0472">Membrane</keyword>
<evidence type="ECO:0000313" key="3">
    <source>
        <dbReference type="Proteomes" id="UP000315753"/>
    </source>
</evidence>
<dbReference type="EMBL" id="VIGD01000003">
    <property type="protein sequence ID" value="TQE91736.1"/>
    <property type="molecule type" value="Genomic_DNA"/>
</dbReference>
<keyword evidence="1" id="KW-0812">Transmembrane</keyword>